<gene>
    <name evidence="2" type="ORF">NLI96_g9453</name>
</gene>
<proteinExistence type="predicted"/>
<feature type="region of interest" description="Disordered" evidence="1">
    <location>
        <begin position="398"/>
        <end position="438"/>
    </location>
</feature>
<name>A0AAD5UX55_9APHY</name>
<comment type="caution">
    <text evidence="2">The sequence shown here is derived from an EMBL/GenBank/DDBJ whole genome shotgun (WGS) entry which is preliminary data.</text>
</comment>
<dbReference type="Proteomes" id="UP001212997">
    <property type="component" value="Unassembled WGS sequence"/>
</dbReference>
<sequence length="956" mass="101669">MAVVQSTPTETAAATAAPESLTNVLSTSSHPQPPQGGPQIAEEGAGLQQSSQKKKKKKKTKKSTKAKEPAPSTSSKPSAIPDEDRPPVLCISRNKHWRYISSYHGPWLQLPLELLESLLILNLDPATLSSSDNRPPPALLSHPFGSPRASTAAKRSRGFASIGDHSSPESPHNTFANLPPPPPLPPPKPGKATPPPIDPGVFRSVSHIRRLIDEASELSVRASSGLSAVALGSLRGGGSMFGQNPWGSPHALGMNGLGDGSNGRNVPMSATRIHRLRSLAVQKLAAAYKMDEIASSVMVMQGGSVFDDIAERVLKVDPNDNDARYVHFFHEKIPSRSTSQLAESTTTQQLDQLIASQPQRLEFFRTRGIVHCFRDEFGLATKDFTHVIRESRAIRRAHFAHQNNSLSNEQRGKGGRKKKGKAGGTRVNGQAPANGTGPPMIPDGPTIDGPDAALLPPSAPAYLQHAVHLIEEAILKLENVKKIQTIDGAELRLCYVENGKYGGTEIGNPDGPLGSRDGVKVKAYRKALADPAFKDQITSLIKKSLKDHQRFLSHFDTLEGTDEDHEARNLAQKAELAFHLCENLRPNSQYPPPPIPELPVTFTTYHPLLVESHFSVLICLLMLGDFTTLVPTFTRSALLVDGLEGYPVFLPPRSMSQAEFVEVLERLAGGWKNGVQPHSLSRFCTPSRQHPKSSSRLRIDVIPHSIKAKEVDRAATPPTPSSSSVLSSDDSSSLNQSIESGSSGAIGSLAQSSSSSSAAAAFLGTGIGVNGSSSSSSSRLHTPVVQHHQIPLTVSTASAPSSSSGRNTPTSIHDFVVTPTATPLPVPIANHQDAPPAGAMVLGGSNKKRAELTASLDHLRMLLVPVAARQKERAEKAAQEKAASSGKRKASAPTSASRSSSGGSTTTTTGSGVGGKTTAKGKKKPMSINIPLHGPRVEILLAWLAAVHLAELDSVA</sequence>
<dbReference type="AlphaFoldDB" id="A0AAD5UX55"/>
<feature type="compositionally biased region" description="Low complexity" evidence="1">
    <location>
        <begin position="880"/>
        <end position="910"/>
    </location>
</feature>
<feature type="region of interest" description="Disordered" evidence="1">
    <location>
        <begin position="129"/>
        <end position="200"/>
    </location>
</feature>
<evidence type="ECO:0000313" key="3">
    <source>
        <dbReference type="Proteomes" id="UP001212997"/>
    </source>
</evidence>
<keyword evidence="3" id="KW-1185">Reference proteome</keyword>
<evidence type="ECO:0000313" key="2">
    <source>
        <dbReference type="EMBL" id="KAJ3478877.1"/>
    </source>
</evidence>
<reference evidence="2" key="1">
    <citation type="submission" date="2022-07" db="EMBL/GenBank/DDBJ databases">
        <title>Genome Sequence of Physisporinus lineatus.</title>
        <authorList>
            <person name="Buettner E."/>
        </authorList>
    </citation>
    <scope>NUCLEOTIDE SEQUENCE</scope>
    <source>
        <strain evidence="2">VT162</strain>
    </source>
</reference>
<evidence type="ECO:0000256" key="1">
    <source>
        <dbReference type="SAM" id="MobiDB-lite"/>
    </source>
</evidence>
<feature type="region of interest" description="Disordered" evidence="1">
    <location>
        <begin position="708"/>
        <end position="750"/>
    </location>
</feature>
<feature type="compositionally biased region" description="Pro residues" evidence="1">
    <location>
        <begin position="178"/>
        <end position="198"/>
    </location>
</feature>
<accession>A0AAD5UX55</accession>
<dbReference type="PANTHER" id="PTHR48125">
    <property type="entry name" value="LP07818P1"/>
    <property type="match status" value="1"/>
</dbReference>
<feature type="region of interest" description="Disordered" evidence="1">
    <location>
        <begin position="1"/>
        <end position="87"/>
    </location>
</feature>
<feature type="compositionally biased region" description="Low complexity" evidence="1">
    <location>
        <begin position="721"/>
        <end position="750"/>
    </location>
</feature>
<dbReference type="EMBL" id="JANAWD010000477">
    <property type="protein sequence ID" value="KAJ3478877.1"/>
    <property type="molecule type" value="Genomic_DNA"/>
</dbReference>
<dbReference type="PANTHER" id="PTHR48125:SF12">
    <property type="entry name" value="AT HOOK TRANSCRIPTION FACTOR FAMILY-RELATED"/>
    <property type="match status" value="1"/>
</dbReference>
<feature type="region of interest" description="Disordered" evidence="1">
    <location>
        <begin position="872"/>
        <end position="930"/>
    </location>
</feature>
<feature type="compositionally biased region" description="Basic residues" evidence="1">
    <location>
        <begin position="52"/>
        <end position="64"/>
    </location>
</feature>
<feature type="compositionally biased region" description="Low complexity" evidence="1">
    <location>
        <begin position="7"/>
        <end position="19"/>
    </location>
</feature>
<organism evidence="2 3">
    <name type="scientific">Meripilus lineatus</name>
    <dbReference type="NCBI Taxonomy" id="2056292"/>
    <lineage>
        <taxon>Eukaryota</taxon>
        <taxon>Fungi</taxon>
        <taxon>Dikarya</taxon>
        <taxon>Basidiomycota</taxon>
        <taxon>Agaricomycotina</taxon>
        <taxon>Agaricomycetes</taxon>
        <taxon>Polyporales</taxon>
        <taxon>Meripilaceae</taxon>
        <taxon>Meripilus</taxon>
    </lineage>
</organism>
<feature type="compositionally biased region" description="Polar residues" evidence="1">
    <location>
        <begin position="20"/>
        <end position="30"/>
    </location>
</feature>
<protein>
    <submittedName>
        <fullName evidence="2">Uncharacterized protein</fullName>
    </submittedName>
</protein>